<dbReference type="InterPro" id="IPR024989">
    <property type="entry name" value="MFS_assoc_dom"/>
</dbReference>
<keyword evidence="6 8" id="KW-1133">Transmembrane helix</keyword>
<gene>
    <name evidence="10" type="ORF">E1757_28600</name>
</gene>
<evidence type="ECO:0000313" key="10">
    <source>
        <dbReference type="EMBL" id="TDF93061.1"/>
    </source>
</evidence>
<dbReference type="PANTHER" id="PTHR23522">
    <property type="entry name" value="BLL5896 PROTEIN"/>
    <property type="match status" value="1"/>
</dbReference>
<dbReference type="EMBL" id="SMRT01000018">
    <property type="protein sequence ID" value="TDF93061.1"/>
    <property type="molecule type" value="Genomic_DNA"/>
</dbReference>
<dbReference type="OrthoDB" id="1650886at2"/>
<name>A0A4R5KCR0_9BACL</name>
<dbReference type="InterPro" id="IPR036259">
    <property type="entry name" value="MFS_trans_sf"/>
</dbReference>
<dbReference type="Proteomes" id="UP000295636">
    <property type="component" value="Unassembled WGS sequence"/>
</dbReference>
<evidence type="ECO:0000256" key="5">
    <source>
        <dbReference type="ARBA" id="ARBA00022692"/>
    </source>
</evidence>
<feature type="transmembrane region" description="Helical" evidence="8">
    <location>
        <begin position="241"/>
        <end position="261"/>
    </location>
</feature>
<keyword evidence="4" id="KW-0997">Cell inner membrane</keyword>
<feature type="transmembrane region" description="Helical" evidence="8">
    <location>
        <begin position="273"/>
        <end position="293"/>
    </location>
</feature>
<reference evidence="10 11" key="1">
    <citation type="submission" date="2019-03" db="EMBL/GenBank/DDBJ databases">
        <title>This is whole genome sequence of Paenibacillus sp MS74 strain.</title>
        <authorList>
            <person name="Trinh H.N."/>
        </authorList>
    </citation>
    <scope>NUCLEOTIDE SEQUENCE [LARGE SCALE GENOMIC DNA]</scope>
    <source>
        <strain evidence="10 11">MS74</strain>
    </source>
</reference>
<organism evidence="10 11">
    <name type="scientific">Paenibacillus piri</name>
    <dbReference type="NCBI Taxonomy" id="2547395"/>
    <lineage>
        <taxon>Bacteria</taxon>
        <taxon>Bacillati</taxon>
        <taxon>Bacillota</taxon>
        <taxon>Bacilli</taxon>
        <taxon>Bacillales</taxon>
        <taxon>Paenibacillaceae</taxon>
        <taxon>Paenibacillus</taxon>
    </lineage>
</organism>
<evidence type="ECO:0000313" key="11">
    <source>
        <dbReference type="Proteomes" id="UP000295636"/>
    </source>
</evidence>
<dbReference type="GO" id="GO:0015528">
    <property type="term" value="F:lactose:proton symporter activity"/>
    <property type="evidence" value="ECO:0007669"/>
    <property type="project" value="TreeGrafter"/>
</dbReference>
<evidence type="ECO:0000256" key="7">
    <source>
        <dbReference type="ARBA" id="ARBA00023136"/>
    </source>
</evidence>
<feature type="transmembrane region" description="Helical" evidence="8">
    <location>
        <begin position="363"/>
        <end position="387"/>
    </location>
</feature>
<evidence type="ECO:0000256" key="6">
    <source>
        <dbReference type="ARBA" id="ARBA00022989"/>
    </source>
</evidence>
<comment type="caution">
    <text evidence="10">The sequence shown here is derived from an EMBL/GenBank/DDBJ whole genome shotgun (WGS) entry which is preliminary data.</text>
</comment>
<feature type="transmembrane region" description="Helical" evidence="8">
    <location>
        <begin position="43"/>
        <end position="65"/>
    </location>
</feature>
<accession>A0A4R5KCR0</accession>
<evidence type="ECO:0000256" key="8">
    <source>
        <dbReference type="SAM" id="Phobius"/>
    </source>
</evidence>
<feature type="transmembrane region" description="Helical" evidence="8">
    <location>
        <begin position="336"/>
        <end position="357"/>
    </location>
</feature>
<dbReference type="Pfam" id="PF12832">
    <property type="entry name" value="MFS_1_like"/>
    <property type="match status" value="1"/>
</dbReference>
<evidence type="ECO:0000259" key="9">
    <source>
        <dbReference type="Pfam" id="PF12832"/>
    </source>
</evidence>
<feature type="transmembrane region" description="Helical" evidence="8">
    <location>
        <begin position="100"/>
        <end position="117"/>
    </location>
</feature>
<sequence length="400" mass="43896">MEAASGLKTRSFAVIKSFNFFVYGAIAIYSSFFPLYLKEVGVPSLQIGMLLAGGPFIAILANPFWGYWSDRWRNIKLVLIVLLIGNAVVMQSVFLGVTGTLLFVLMLVYFFFQSPLFSQSSSLILDTIEHTGRRFGEFRVWGSLGWAMMAAAAGPILSFLGIERFWVVYSVLMLIAIAIAFVLPRGKPRPKADVQRGGYMRIFANRQFVAFLVISVLISVPNGMNLTFMPIYISDLGGKEGLVGLAAFLTSIFEIPVFLLFDRLLPKNNRTMILCLAVVSLLYAGRWLLMSLATSPYEVVGIQVLNGVTFGGYYYIGTQLTFKLVPMEYRASGQALYALSWGGLSGIIAGIAGGWVFQNLGAVAMYQFGSILALMGLAGFLGVFALMKRSASADMNLDEK</sequence>
<feature type="transmembrane region" description="Helical" evidence="8">
    <location>
        <begin position="299"/>
        <end position="316"/>
    </location>
</feature>
<proteinExistence type="predicted"/>
<keyword evidence="2" id="KW-0813">Transport</keyword>
<protein>
    <submittedName>
        <fullName evidence="10">MFS transporter</fullName>
    </submittedName>
</protein>
<evidence type="ECO:0000256" key="4">
    <source>
        <dbReference type="ARBA" id="ARBA00022519"/>
    </source>
</evidence>
<evidence type="ECO:0000256" key="2">
    <source>
        <dbReference type="ARBA" id="ARBA00022448"/>
    </source>
</evidence>
<comment type="subcellular location">
    <subcellularLocation>
        <location evidence="1">Cell inner membrane</location>
        <topology evidence="1">Multi-pass membrane protein</topology>
    </subcellularLocation>
</comment>
<keyword evidence="3" id="KW-1003">Cell membrane</keyword>
<dbReference type="PANTHER" id="PTHR23522:SF10">
    <property type="entry name" value="3-PHENYLPROPIONIC ACID TRANSPORTER-RELATED"/>
    <property type="match status" value="1"/>
</dbReference>
<feature type="transmembrane region" description="Helical" evidence="8">
    <location>
        <begin position="166"/>
        <end position="183"/>
    </location>
</feature>
<keyword evidence="5 8" id="KW-0812">Transmembrane</keyword>
<dbReference type="GO" id="GO:0005886">
    <property type="term" value="C:plasma membrane"/>
    <property type="evidence" value="ECO:0007669"/>
    <property type="project" value="UniProtKB-SubCell"/>
</dbReference>
<feature type="transmembrane region" description="Helical" evidence="8">
    <location>
        <begin position="77"/>
        <end position="94"/>
    </location>
</feature>
<dbReference type="GO" id="GO:0030395">
    <property type="term" value="F:lactose binding"/>
    <property type="evidence" value="ECO:0007669"/>
    <property type="project" value="TreeGrafter"/>
</dbReference>
<keyword evidence="11" id="KW-1185">Reference proteome</keyword>
<evidence type="ECO:0000256" key="1">
    <source>
        <dbReference type="ARBA" id="ARBA00004429"/>
    </source>
</evidence>
<dbReference type="Gene3D" id="1.20.1250.20">
    <property type="entry name" value="MFS general substrate transporter like domains"/>
    <property type="match status" value="2"/>
</dbReference>
<dbReference type="SUPFAM" id="SSF103473">
    <property type="entry name" value="MFS general substrate transporter"/>
    <property type="match status" value="1"/>
</dbReference>
<dbReference type="AlphaFoldDB" id="A0A4R5KCR0"/>
<feature type="domain" description="Major facilitator superfamily associated" evidence="9">
    <location>
        <begin position="15"/>
        <end position="368"/>
    </location>
</feature>
<feature type="transmembrane region" description="Helical" evidence="8">
    <location>
        <begin position="138"/>
        <end position="160"/>
    </location>
</feature>
<feature type="transmembrane region" description="Helical" evidence="8">
    <location>
        <begin position="20"/>
        <end position="37"/>
    </location>
</feature>
<evidence type="ECO:0000256" key="3">
    <source>
        <dbReference type="ARBA" id="ARBA00022475"/>
    </source>
</evidence>
<keyword evidence="7 8" id="KW-0472">Membrane</keyword>
<feature type="transmembrane region" description="Helical" evidence="8">
    <location>
        <begin position="203"/>
        <end position="221"/>
    </location>
</feature>